<organism evidence="1 2">
    <name type="scientific">Rangifer tarandus platyrhynchus</name>
    <name type="common">Svalbard reindeer</name>
    <dbReference type="NCBI Taxonomy" id="3082113"/>
    <lineage>
        <taxon>Eukaryota</taxon>
        <taxon>Metazoa</taxon>
        <taxon>Chordata</taxon>
        <taxon>Craniata</taxon>
        <taxon>Vertebrata</taxon>
        <taxon>Euteleostomi</taxon>
        <taxon>Mammalia</taxon>
        <taxon>Eutheria</taxon>
        <taxon>Laurasiatheria</taxon>
        <taxon>Artiodactyla</taxon>
        <taxon>Ruminantia</taxon>
        <taxon>Pecora</taxon>
        <taxon>Cervidae</taxon>
        <taxon>Odocoileinae</taxon>
        <taxon>Rangifer</taxon>
    </lineage>
</organism>
<proteinExistence type="predicted"/>
<evidence type="ECO:0000313" key="1">
    <source>
        <dbReference type="EMBL" id="CAN0571898.1"/>
    </source>
</evidence>
<reference evidence="1" key="1">
    <citation type="submission" date="2023-05" db="EMBL/GenBank/DDBJ databases">
        <authorList>
            <consortium name="ELIXIR-Norway"/>
        </authorList>
    </citation>
    <scope>NUCLEOTIDE SEQUENCE</scope>
</reference>
<sequence>MEGGVYSPAIPQVLSHDCSVQLRGVGTGIPQQMPFFAAETLPGQPRLVPASLAPRAPPGTAVKESISGAERKACVHSASTSFPLLPPLTSSVKYCDLWFTAKETQAERS</sequence>
<dbReference type="EMBL" id="OX596093">
    <property type="protein sequence ID" value="CAN0571898.1"/>
    <property type="molecule type" value="Genomic_DNA"/>
</dbReference>
<dbReference type="Proteomes" id="UP001162501">
    <property type="component" value="Chromosome 9"/>
</dbReference>
<name>A0AC60A932_RANTA</name>
<accession>A0AC60A932</accession>
<evidence type="ECO:0000313" key="2">
    <source>
        <dbReference type="Proteomes" id="UP001162501"/>
    </source>
</evidence>
<reference evidence="1" key="2">
    <citation type="submission" date="2025-03" db="EMBL/GenBank/DDBJ databases">
        <authorList>
            <consortium name="ELIXIR-Norway"/>
            <consortium name="Elixir Norway"/>
        </authorList>
    </citation>
    <scope>NUCLEOTIDE SEQUENCE</scope>
</reference>
<protein>
    <submittedName>
        <fullName evidence="1">Uncharacterized protein</fullName>
    </submittedName>
</protein>
<gene>
    <name evidence="1" type="ORF">MRATA1EN22A_LOCUS28383</name>
</gene>